<dbReference type="SUPFAM" id="SSF51679">
    <property type="entry name" value="Bacterial luciferase-like"/>
    <property type="match status" value="1"/>
</dbReference>
<dbReference type="InterPro" id="IPR011251">
    <property type="entry name" value="Luciferase-like_dom"/>
</dbReference>
<dbReference type="NCBIfam" id="TIGR03558">
    <property type="entry name" value="oxido_grp_1"/>
    <property type="match status" value="1"/>
</dbReference>
<dbReference type="RefSeq" id="WP_320424689.1">
    <property type="nucleotide sequence ID" value="NZ_JAXCLA010000006.1"/>
</dbReference>
<comment type="similarity">
    <text evidence="1">To bacterial alkanal monooxygenase alpha and beta chains.</text>
</comment>
<dbReference type="PANTHER" id="PTHR30137">
    <property type="entry name" value="LUCIFERASE-LIKE MONOOXYGENASE"/>
    <property type="match status" value="1"/>
</dbReference>
<sequence>MSYKLSLLEKSLIPAGSTAAEALHRTTQLAQRAEALGYHRFWLNEHHGNDQLAGVAPEILIAHLLARTSSIRVGSGGVMLQHYSPFKVAETFKVLASLAPGRVDLGVGKAPGGLPATTRALQSRHDKTKPAAFDEQLDELGHFLDDTLPHDHPLHGALARPVPPVPPARILLGGSPGSALTAARLGWDFCYAGHFNGDPANVTRSLQAYREATGRSPLLALFAFVADTQEEARRLAGPKQMIKLHLSTGQSVNLPTQEAAAEFARAAGVADYRTEVLTPHVIAGTAEQVRAELDELHQRHGVDEFLVEMPVADYAARLASIELLAGALVPATVN</sequence>
<dbReference type="InterPro" id="IPR019949">
    <property type="entry name" value="CmoO-like"/>
</dbReference>
<dbReference type="PANTHER" id="PTHR30137:SF20">
    <property type="entry name" value="N-ACETYL-S-ALKYLCYSTEINE MONOOXYGENASE"/>
    <property type="match status" value="1"/>
</dbReference>
<dbReference type="EC" id="1.-.-.-" evidence="3"/>
<organism evidence="3 4">
    <name type="scientific">Roseateles agri</name>
    <dbReference type="NCBI Taxonomy" id="3098619"/>
    <lineage>
        <taxon>Bacteria</taxon>
        <taxon>Pseudomonadati</taxon>
        <taxon>Pseudomonadota</taxon>
        <taxon>Betaproteobacteria</taxon>
        <taxon>Burkholderiales</taxon>
        <taxon>Sphaerotilaceae</taxon>
        <taxon>Roseateles</taxon>
    </lineage>
</organism>
<proteinExistence type="predicted"/>
<evidence type="ECO:0000256" key="1">
    <source>
        <dbReference type="ARBA" id="ARBA00007789"/>
    </source>
</evidence>
<feature type="domain" description="Luciferase-like" evidence="2">
    <location>
        <begin position="15"/>
        <end position="299"/>
    </location>
</feature>
<evidence type="ECO:0000259" key="2">
    <source>
        <dbReference type="Pfam" id="PF00296"/>
    </source>
</evidence>
<dbReference type="InterPro" id="IPR036661">
    <property type="entry name" value="Luciferase-like_sf"/>
</dbReference>
<evidence type="ECO:0000313" key="4">
    <source>
        <dbReference type="Proteomes" id="UP001285263"/>
    </source>
</evidence>
<keyword evidence="3" id="KW-0560">Oxidoreductase</keyword>
<evidence type="ECO:0000313" key="3">
    <source>
        <dbReference type="EMBL" id="MDY0746740.1"/>
    </source>
</evidence>
<dbReference type="Pfam" id="PF00296">
    <property type="entry name" value="Bac_luciferase"/>
    <property type="match status" value="1"/>
</dbReference>
<name>A0ABU5DKA2_9BURK</name>
<gene>
    <name evidence="3" type="ORF">SNE35_19670</name>
</gene>
<comment type="caution">
    <text evidence="3">The sequence shown here is derived from an EMBL/GenBank/DDBJ whole genome shotgun (WGS) entry which is preliminary data.</text>
</comment>
<dbReference type="Proteomes" id="UP001285263">
    <property type="component" value="Unassembled WGS sequence"/>
</dbReference>
<dbReference type="EMBL" id="JAXCLA010000006">
    <property type="protein sequence ID" value="MDY0746740.1"/>
    <property type="molecule type" value="Genomic_DNA"/>
</dbReference>
<protein>
    <submittedName>
        <fullName evidence="3">LLM class flavin-dependent oxidoreductase</fullName>
        <ecNumber evidence="3">1.-.-.-</ecNumber>
    </submittedName>
</protein>
<keyword evidence="4" id="KW-1185">Reference proteome</keyword>
<accession>A0ABU5DKA2</accession>
<dbReference type="InterPro" id="IPR050766">
    <property type="entry name" value="Bact_Lucif_Oxidored"/>
</dbReference>
<dbReference type="GO" id="GO:0016491">
    <property type="term" value="F:oxidoreductase activity"/>
    <property type="evidence" value="ECO:0007669"/>
    <property type="project" value="UniProtKB-KW"/>
</dbReference>
<reference evidence="3 4" key="1">
    <citation type="submission" date="2023-11" db="EMBL/GenBank/DDBJ databases">
        <title>Paucibacter sp. nov., isolated from fresh soil in Korea.</title>
        <authorList>
            <person name="Le N.T.T."/>
        </authorList>
    </citation>
    <scope>NUCLEOTIDE SEQUENCE [LARGE SCALE GENOMIC DNA]</scope>
    <source>
        <strain evidence="3 4">R3-3</strain>
    </source>
</reference>
<dbReference type="Gene3D" id="3.20.20.30">
    <property type="entry name" value="Luciferase-like domain"/>
    <property type="match status" value="1"/>
</dbReference>